<comment type="caution">
    <text evidence="1">The sequence shown here is derived from an EMBL/GenBank/DDBJ whole genome shotgun (WGS) entry which is preliminary data.</text>
</comment>
<accession>A0A9K3JMJ2</accession>
<evidence type="ECO:0000313" key="2">
    <source>
        <dbReference type="Proteomes" id="UP000215914"/>
    </source>
</evidence>
<dbReference type="AlphaFoldDB" id="A0A9K3JMJ2"/>
<evidence type="ECO:0000313" key="1">
    <source>
        <dbReference type="EMBL" id="KAF5817668.1"/>
    </source>
</evidence>
<proteinExistence type="predicted"/>
<dbReference type="EMBL" id="MNCJ02000317">
    <property type="protein sequence ID" value="KAF5817668.1"/>
    <property type="molecule type" value="Genomic_DNA"/>
</dbReference>
<reference evidence="1" key="2">
    <citation type="submission" date="2020-06" db="EMBL/GenBank/DDBJ databases">
        <title>Helianthus annuus Genome sequencing and assembly Release 2.</title>
        <authorList>
            <person name="Gouzy J."/>
            <person name="Langlade N."/>
            <person name="Munos S."/>
        </authorList>
    </citation>
    <scope>NUCLEOTIDE SEQUENCE</scope>
    <source>
        <tissue evidence="1">Leaves</tissue>
    </source>
</reference>
<keyword evidence="2" id="KW-1185">Reference proteome</keyword>
<name>A0A9K3JMJ2_HELAN</name>
<gene>
    <name evidence="1" type="ORF">HanXRQr2_Chr02g0055771</name>
</gene>
<protein>
    <submittedName>
        <fullName evidence="1">Uncharacterized protein</fullName>
    </submittedName>
</protein>
<sequence length="57" mass="6759">MNRDPGPVYQTTTVIERTNYSSDHFLKEHGCHLQSQQEVIILKTDNIHKNIYKQIFK</sequence>
<organism evidence="1 2">
    <name type="scientific">Helianthus annuus</name>
    <name type="common">Common sunflower</name>
    <dbReference type="NCBI Taxonomy" id="4232"/>
    <lineage>
        <taxon>Eukaryota</taxon>
        <taxon>Viridiplantae</taxon>
        <taxon>Streptophyta</taxon>
        <taxon>Embryophyta</taxon>
        <taxon>Tracheophyta</taxon>
        <taxon>Spermatophyta</taxon>
        <taxon>Magnoliopsida</taxon>
        <taxon>eudicotyledons</taxon>
        <taxon>Gunneridae</taxon>
        <taxon>Pentapetalae</taxon>
        <taxon>asterids</taxon>
        <taxon>campanulids</taxon>
        <taxon>Asterales</taxon>
        <taxon>Asteraceae</taxon>
        <taxon>Asteroideae</taxon>
        <taxon>Heliantheae alliance</taxon>
        <taxon>Heliantheae</taxon>
        <taxon>Helianthus</taxon>
    </lineage>
</organism>
<dbReference type="Gramene" id="mRNA:HanXRQr2_Chr02g0055771">
    <property type="protein sequence ID" value="CDS:HanXRQr2_Chr02g0055771.1"/>
    <property type="gene ID" value="HanXRQr2_Chr02g0055771"/>
</dbReference>
<dbReference type="Proteomes" id="UP000215914">
    <property type="component" value="Unassembled WGS sequence"/>
</dbReference>
<reference evidence="1" key="1">
    <citation type="journal article" date="2017" name="Nature">
        <title>The sunflower genome provides insights into oil metabolism, flowering and Asterid evolution.</title>
        <authorList>
            <person name="Badouin H."/>
            <person name="Gouzy J."/>
            <person name="Grassa C.J."/>
            <person name="Murat F."/>
            <person name="Staton S.E."/>
            <person name="Cottret L."/>
            <person name="Lelandais-Briere C."/>
            <person name="Owens G.L."/>
            <person name="Carrere S."/>
            <person name="Mayjonade B."/>
            <person name="Legrand L."/>
            <person name="Gill N."/>
            <person name="Kane N.C."/>
            <person name="Bowers J.E."/>
            <person name="Hubner S."/>
            <person name="Bellec A."/>
            <person name="Berard A."/>
            <person name="Berges H."/>
            <person name="Blanchet N."/>
            <person name="Boniface M.C."/>
            <person name="Brunel D."/>
            <person name="Catrice O."/>
            <person name="Chaidir N."/>
            <person name="Claudel C."/>
            <person name="Donnadieu C."/>
            <person name="Faraut T."/>
            <person name="Fievet G."/>
            <person name="Helmstetter N."/>
            <person name="King M."/>
            <person name="Knapp S.J."/>
            <person name="Lai Z."/>
            <person name="Le Paslier M.C."/>
            <person name="Lippi Y."/>
            <person name="Lorenzon L."/>
            <person name="Mandel J.R."/>
            <person name="Marage G."/>
            <person name="Marchand G."/>
            <person name="Marquand E."/>
            <person name="Bret-Mestries E."/>
            <person name="Morien E."/>
            <person name="Nambeesan S."/>
            <person name="Nguyen T."/>
            <person name="Pegot-Espagnet P."/>
            <person name="Pouilly N."/>
            <person name="Raftis F."/>
            <person name="Sallet E."/>
            <person name="Schiex T."/>
            <person name="Thomas J."/>
            <person name="Vandecasteele C."/>
            <person name="Vares D."/>
            <person name="Vear F."/>
            <person name="Vautrin S."/>
            <person name="Crespi M."/>
            <person name="Mangin B."/>
            <person name="Burke J.M."/>
            <person name="Salse J."/>
            <person name="Munos S."/>
            <person name="Vincourt P."/>
            <person name="Rieseberg L.H."/>
            <person name="Langlade N.B."/>
        </authorList>
    </citation>
    <scope>NUCLEOTIDE SEQUENCE</scope>
    <source>
        <tissue evidence="1">Leaves</tissue>
    </source>
</reference>